<keyword evidence="2" id="KW-1185">Reference proteome</keyword>
<comment type="caution">
    <text evidence="1">The sequence shown here is derived from an EMBL/GenBank/DDBJ whole genome shotgun (WGS) entry which is preliminary data.</text>
</comment>
<gene>
    <name evidence="1" type="ORF">OGAPHI_000063</name>
</gene>
<reference evidence="1" key="2">
    <citation type="submission" date="2021-01" db="EMBL/GenBank/DDBJ databases">
        <authorList>
            <person name="Schikora-Tamarit M.A."/>
        </authorList>
    </citation>
    <scope>NUCLEOTIDE SEQUENCE</scope>
    <source>
        <strain evidence="1">CBS6075</strain>
    </source>
</reference>
<evidence type="ECO:0000313" key="1">
    <source>
        <dbReference type="EMBL" id="KAH3671877.1"/>
    </source>
</evidence>
<dbReference type="Proteomes" id="UP000769157">
    <property type="component" value="Unassembled WGS sequence"/>
</dbReference>
<name>A0A9P8PIG4_9ASCO</name>
<dbReference type="RefSeq" id="XP_046064992.1">
    <property type="nucleotide sequence ID" value="XM_046207789.1"/>
</dbReference>
<dbReference type="AlphaFoldDB" id="A0A9P8PIG4"/>
<accession>A0A9P8PIG4</accession>
<evidence type="ECO:0000313" key="2">
    <source>
        <dbReference type="Proteomes" id="UP000769157"/>
    </source>
</evidence>
<dbReference type="EMBL" id="JAEUBE010000042">
    <property type="protein sequence ID" value="KAH3671877.1"/>
    <property type="molecule type" value="Genomic_DNA"/>
</dbReference>
<dbReference type="GeneID" id="70232031"/>
<organism evidence="1 2">
    <name type="scientific">Ogataea philodendri</name>
    <dbReference type="NCBI Taxonomy" id="1378263"/>
    <lineage>
        <taxon>Eukaryota</taxon>
        <taxon>Fungi</taxon>
        <taxon>Dikarya</taxon>
        <taxon>Ascomycota</taxon>
        <taxon>Saccharomycotina</taxon>
        <taxon>Pichiomycetes</taxon>
        <taxon>Pichiales</taxon>
        <taxon>Pichiaceae</taxon>
        <taxon>Ogataea</taxon>
    </lineage>
</organism>
<protein>
    <submittedName>
        <fullName evidence="1">Uncharacterized protein</fullName>
    </submittedName>
</protein>
<sequence>MPNHLRRGKDPLVAAVALEPLVFQIVEQTNVFVRIQLCNQFGVELFDLHLLLVRISNTQVLRDNGYENVEEHHVGENKPGN</sequence>
<proteinExistence type="predicted"/>
<reference evidence="1" key="1">
    <citation type="journal article" date="2021" name="Open Biol.">
        <title>Shared evolutionary footprints suggest mitochondrial oxidative damage underlies multiple complex I losses in fungi.</title>
        <authorList>
            <person name="Schikora-Tamarit M.A."/>
            <person name="Marcet-Houben M."/>
            <person name="Nosek J."/>
            <person name="Gabaldon T."/>
        </authorList>
    </citation>
    <scope>NUCLEOTIDE SEQUENCE</scope>
    <source>
        <strain evidence="1">CBS6075</strain>
    </source>
</reference>